<evidence type="ECO:0000256" key="1">
    <source>
        <dbReference type="ARBA" id="ARBA00005417"/>
    </source>
</evidence>
<evidence type="ECO:0000256" key="6">
    <source>
        <dbReference type="ARBA" id="ARBA00066388"/>
    </source>
</evidence>
<dbReference type="InterPro" id="IPR046342">
    <property type="entry name" value="CBS_dom_sf"/>
</dbReference>
<keyword evidence="4" id="KW-0547">Nucleotide-binding</keyword>
<evidence type="ECO:0000256" key="3">
    <source>
        <dbReference type="ARBA" id="ARBA00022737"/>
    </source>
</evidence>
<evidence type="ECO:0000313" key="8">
    <source>
        <dbReference type="EMBL" id="PXY24729.1"/>
    </source>
</evidence>
<dbReference type="EC" id="7.6.2.9" evidence="6"/>
<keyword evidence="2" id="KW-0813">Transport</keyword>
<dbReference type="GO" id="GO:0015418">
    <property type="term" value="F:ABC-type quaternary ammonium compound transporting activity"/>
    <property type="evidence" value="ECO:0007669"/>
    <property type="project" value="UniProtKB-EC"/>
</dbReference>
<dbReference type="Gene3D" id="3.40.50.300">
    <property type="entry name" value="P-loop containing nucleotide triphosphate hydrolases"/>
    <property type="match status" value="1"/>
</dbReference>
<proteinExistence type="inferred from homology"/>
<comment type="caution">
    <text evidence="8">The sequence shown here is derived from an EMBL/GenBank/DDBJ whole genome shotgun (WGS) entry which is preliminary data.</text>
</comment>
<dbReference type="NCBIfam" id="TIGR01186">
    <property type="entry name" value="proV"/>
    <property type="match status" value="1"/>
</dbReference>
<dbReference type="SUPFAM" id="SSF54631">
    <property type="entry name" value="CBS-domain pair"/>
    <property type="match status" value="1"/>
</dbReference>
<keyword evidence="5" id="KW-0067">ATP-binding</keyword>
<keyword evidence="3" id="KW-0677">Repeat</keyword>
<dbReference type="Pfam" id="PF00005">
    <property type="entry name" value="ABC_tran"/>
    <property type="match status" value="1"/>
</dbReference>
<dbReference type="PROSITE" id="PS00211">
    <property type="entry name" value="ABC_TRANSPORTER_1"/>
    <property type="match status" value="1"/>
</dbReference>
<accession>A0A2V4AUN3</accession>
<evidence type="ECO:0000313" key="9">
    <source>
        <dbReference type="Proteomes" id="UP000249915"/>
    </source>
</evidence>
<evidence type="ECO:0000256" key="4">
    <source>
        <dbReference type="ARBA" id="ARBA00022741"/>
    </source>
</evidence>
<sequence length="345" mass="37399">MSRPAGRRSAPAEGGARIELVALTKRYPGQSEPAVDDVSMDIAAGELVMLLGPSGCGKTTTMKMINRLIEPTSGHVLINGEDVLRLDPAELRRRIGYVIQQIGLFPHLTIAENIGLVPRLLGWKAVTIAARVDELLELVGLDPSAYRGRYPRQLSGGQQQRVGVARALAADPPVMLMDEPFGATDPITREHLQTEFHKLQRELRKTIVFVTHDFDEALRLGDRIAVLRERSVIAQFDTPERILSAPADEYVAGFVGSAAAIRRSGLTTVDDALRHIALAPPGDDSGGLSVSGEDTVRDAIDAMLRNGRDRIHVTDRDGAVLGSLDFTRICELWARAGQPGGRDVG</sequence>
<dbReference type="AlphaFoldDB" id="A0A2V4AUN3"/>
<dbReference type="SUPFAM" id="SSF52540">
    <property type="entry name" value="P-loop containing nucleoside triphosphate hydrolases"/>
    <property type="match status" value="1"/>
</dbReference>
<organism evidence="8 9">
    <name type="scientific">Prauserella muralis</name>
    <dbReference type="NCBI Taxonomy" id="588067"/>
    <lineage>
        <taxon>Bacteria</taxon>
        <taxon>Bacillati</taxon>
        <taxon>Actinomycetota</taxon>
        <taxon>Actinomycetes</taxon>
        <taxon>Pseudonocardiales</taxon>
        <taxon>Pseudonocardiaceae</taxon>
        <taxon>Prauserella</taxon>
    </lineage>
</organism>
<dbReference type="FunFam" id="3.40.50.300:FF:000425">
    <property type="entry name" value="Probable ABC transporter, ATP-binding subunit"/>
    <property type="match status" value="1"/>
</dbReference>
<protein>
    <recommendedName>
        <fullName evidence="6">ABC-type quaternary amine transporter</fullName>
        <ecNumber evidence="6">7.6.2.9</ecNumber>
    </recommendedName>
</protein>
<dbReference type="InterPro" id="IPR027417">
    <property type="entry name" value="P-loop_NTPase"/>
</dbReference>
<gene>
    <name evidence="8" type="ORF">BAY60_19325</name>
</gene>
<keyword evidence="9" id="KW-1185">Reference proteome</keyword>
<dbReference type="InterPro" id="IPR005892">
    <property type="entry name" value="Gly-betaine_transp_ATP-bd"/>
</dbReference>
<comment type="similarity">
    <text evidence="1">Belongs to the ABC transporter superfamily.</text>
</comment>
<dbReference type="InterPro" id="IPR017871">
    <property type="entry name" value="ABC_transporter-like_CS"/>
</dbReference>
<evidence type="ECO:0000256" key="2">
    <source>
        <dbReference type="ARBA" id="ARBA00022448"/>
    </source>
</evidence>
<reference evidence="8 9" key="1">
    <citation type="submission" date="2016-07" db="EMBL/GenBank/DDBJ databases">
        <title>Draft genome sequence of Prauserella muralis DSM 45305, isolated from a mould-covered wall in an indoor environment.</title>
        <authorList>
            <person name="Ruckert C."/>
            <person name="Albersmeier A."/>
            <person name="Jiang C.-L."/>
            <person name="Jiang Y."/>
            <person name="Kalinowski J."/>
            <person name="Schneider O."/>
            <person name="Winkler A."/>
            <person name="Zotchev S.B."/>
        </authorList>
    </citation>
    <scope>NUCLEOTIDE SEQUENCE [LARGE SCALE GENOMIC DNA]</scope>
    <source>
        <strain evidence="8 9">DSM 45305</strain>
    </source>
</reference>
<evidence type="ECO:0000256" key="5">
    <source>
        <dbReference type="ARBA" id="ARBA00022840"/>
    </source>
</evidence>
<dbReference type="SMART" id="SM00382">
    <property type="entry name" value="AAA"/>
    <property type="match status" value="1"/>
</dbReference>
<dbReference type="PANTHER" id="PTHR43117">
    <property type="entry name" value="OSMOPROTECTANT IMPORT ATP-BINDING PROTEIN OSMV"/>
    <property type="match status" value="1"/>
</dbReference>
<name>A0A2V4AUN3_9PSEU</name>
<dbReference type="GO" id="GO:0005524">
    <property type="term" value="F:ATP binding"/>
    <property type="evidence" value="ECO:0007669"/>
    <property type="project" value="UniProtKB-KW"/>
</dbReference>
<dbReference type="Proteomes" id="UP000249915">
    <property type="component" value="Unassembled WGS sequence"/>
</dbReference>
<dbReference type="EMBL" id="MASW01000004">
    <property type="protein sequence ID" value="PXY24729.1"/>
    <property type="molecule type" value="Genomic_DNA"/>
</dbReference>
<dbReference type="InterPro" id="IPR003593">
    <property type="entry name" value="AAA+_ATPase"/>
</dbReference>
<dbReference type="PANTHER" id="PTHR43117:SF4">
    <property type="entry name" value="OSMOPROTECTANT IMPORT ATP-BINDING PROTEIN OSMV"/>
    <property type="match status" value="1"/>
</dbReference>
<dbReference type="PROSITE" id="PS50893">
    <property type="entry name" value="ABC_TRANSPORTER_2"/>
    <property type="match status" value="1"/>
</dbReference>
<feature type="domain" description="ABC transporter" evidence="7">
    <location>
        <begin position="18"/>
        <end position="254"/>
    </location>
</feature>
<dbReference type="GO" id="GO:0016887">
    <property type="term" value="F:ATP hydrolysis activity"/>
    <property type="evidence" value="ECO:0007669"/>
    <property type="project" value="InterPro"/>
</dbReference>
<dbReference type="GO" id="GO:0031460">
    <property type="term" value="P:glycine betaine transport"/>
    <property type="evidence" value="ECO:0007669"/>
    <property type="project" value="InterPro"/>
</dbReference>
<dbReference type="InterPro" id="IPR003439">
    <property type="entry name" value="ABC_transporter-like_ATP-bd"/>
</dbReference>
<dbReference type="GO" id="GO:0016020">
    <property type="term" value="C:membrane"/>
    <property type="evidence" value="ECO:0007669"/>
    <property type="project" value="InterPro"/>
</dbReference>
<evidence type="ECO:0000259" key="7">
    <source>
        <dbReference type="PROSITE" id="PS50893"/>
    </source>
</evidence>